<keyword evidence="4" id="KW-0378">Hydrolase</keyword>
<dbReference type="EMBL" id="QMDW01000011">
    <property type="protein sequence ID" value="RJX49362.1"/>
    <property type="molecule type" value="Genomic_DNA"/>
</dbReference>
<protein>
    <recommendedName>
        <fullName evidence="8">DUF86 domain-containing protein</fullName>
    </recommendedName>
</protein>
<dbReference type="Gene3D" id="1.20.120.580">
    <property type="entry name" value="bsu32300-like"/>
    <property type="match status" value="1"/>
</dbReference>
<proteinExistence type="inferred from homology"/>
<sequence length="95" mass="10588">MGFPRLQAREDVNTAADNEVPATNAATFAKLGELGVLSADTADTMQDAAGFRNILAHQYGHDIDDEQVYWHLKEDLGWFATFLREIRTDLDSDSD</sequence>
<evidence type="ECO:0000256" key="1">
    <source>
        <dbReference type="ARBA" id="ARBA00022553"/>
    </source>
</evidence>
<evidence type="ECO:0000256" key="4">
    <source>
        <dbReference type="ARBA" id="ARBA00022801"/>
    </source>
</evidence>
<reference evidence="6 7" key="1">
    <citation type="submission" date="2018-06" db="EMBL/GenBank/DDBJ databases">
        <title>Halonotius sp. F13-13 a new haloarchaeeon isolated from a solar saltern from Isla Cristina, Huelva, Spain.</title>
        <authorList>
            <person name="Duran-Viseras A."/>
            <person name="Sanchez-Porro C."/>
            <person name="Ventosa A."/>
        </authorList>
    </citation>
    <scope>NUCLEOTIDE SEQUENCE [LARGE SCALE GENOMIC DNA]</scope>
    <source>
        <strain evidence="6 7">CECT 7525</strain>
    </source>
</reference>
<dbReference type="InterPro" id="IPR052379">
    <property type="entry name" value="Type_VII_TA_RNase"/>
</dbReference>
<dbReference type="GO" id="GO:0004540">
    <property type="term" value="F:RNA nuclease activity"/>
    <property type="evidence" value="ECO:0007669"/>
    <property type="project" value="InterPro"/>
</dbReference>
<dbReference type="PANTHER" id="PTHR33397">
    <property type="entry name" value="UPF0331 PROTEIN YUTE"/>
    <property type="match status" value="1"/>
</dbReference>
<evidence type="ECO:0000256" key="5">
    <source>
        <dbReference type="ARBA" id="ARBA00024207"/>
    </source>
</evidence>
<dbReference type="InterPro" id="IPR037038">
    <property type="entry name" value="HepT-like_sf"/>
</dbReference>
<evidence type="ECO:0000256" key="2">
    <source>
        <dbReference type="ARBA" id="ARBA00022649"/>
    </source>
</evidence>
<accession>A0A3A6QAL7</accession>
<comment type="similarity">
    <text evidence="5">Belongs to the HepT RNase toxin family.</text>
</comment>
<keyword evidence="2" id="KW-1277">Toxin-antitoxin system</keyword>
<dbReference type="GO" id="GO:0016787">
    <property type="term" value="F:hydrolase activity"/>
    <property type="evidence" value="ECO:0007669"/>
    <property type="project" value="UniProtKB-KW"/>
</dbReference>
<dbReference type="GO" id="GO:0110001">
    <property type="term" value="C:toxin-antitoxin complex"/>
    <property type="evidence" value="ECO:0007669"/>
    <property type="project" value="InterPro"/>
</dbReference>
<dbReference type="PANTHER" id="PTHR33397:SF5">
    <property type="entry name" value="RNASE YUTE-RELATED"/>
    <property type="match status" value="1"/>
</dbReference>
<dbReference type="NCBIfam" id="NF047751">
    <property type="entry name" value="HepT_toxin"/>
    <property type="match status" value="1"/>
</dbReference>
<dbReference type="Pfam" id="PF01934">
    <property type="entry name" value="HepT-like"/>
    <property type="match status" value="1"/>
</dbReference>
<keyword evidence="1" id="KW-0597">Phosphoprotein</keyword>
<organism evidence="6 7">
    <name type="scientific">Halonotius pteroides</name>
    <dbReference type="NCBI Taxonomy" id="268735"/>
    <lineage>
        <taxon>Archaea</taxon>
        <taxon>Methanobacteriati</taxon>
        <taxon>Methanobacteriota</taxon>
        <taxon>Stenosarchaea group</taxon>
        <taxon>Halobacteria</taxon>
        <taxon>Halobacteriales</taxon>
        <taxon>Haloferacaceae</taxon>
        <taxon>Halonotius</taxon>
    </lineage>
</organism>
<comment type="caution">
    <text evidence="6">The sequence shown here is derived from an EMBL/GenBank/DDBJ whole genome shotgun (WGS) entry which is preliminary data.</text>
</comment>
<evidence type="ECO:0008006" key="8">
    <source>
        <dbReference type="Google" id="ProtNLM"/>
    </source>
</evidence>
<dbReference type="OrthoDB" id="25331at2157"/>
<dbReference type="AlphaFoldDB" id="A0A3A6QAL7"/>
<keyword evidence="3" id="KW-0540">Nuclease</keyword>
<evidence type="ECO:0000313" key="7">
    <source>
        <dbReference type="Proteomes" id="UP000281564"/>
    </source>
</evidence>
<keyword evidence="7" id="KW-1185">Reference proteome</keyword>
<evidence type="ECO:0000256" key="3">
    <source>
        <dbReference type="ARBA" id="ARBA00022722"/>
    </source>
</evidence>
<dbReference type="Proteomes" id="UP000281564">
    <property type="component" value="Unassembled WGS sequence"/>
</dbReference>
<dbReference type="InterPro" id="IPR008201">
    <property type="entry name" value="HepT-like"/>
</dbReference>
<evidence type="ECO:0000313" key="6">
    <source>
        <dbReference type="EMBL" id="RJX49362.1"/>
    </source>
</evidence>
<gene>
    <name evidence="6" type="ORF">DP106_09195</name>
</gene>
<name>A0A3A6QAL7_9EURY</name>
<dbReference type="RefSeq" id="WP_120084856.1">
    <property type="nucleotide sequence ID" value="NZ_QMDW01000011.1"/>
</dbReference>